<protein>
    <recommendedName>
        <fullName evidence="6">Phosphodiesterase</fullName>
        <ecNumber evidence="6">3.1.4.-</ecNumber>
    </recommendedName>
</protein>
<sequence length="1018" mass="110753">MRSSFFDSLQWNGDDSDDSSTNSNHQTEEAPEEKGQFFSVESNSDLPAIEVLGTADDKDDDGANSNTCNHKHCASSQDDSCLDAFKRRSTGSQSLRRSVSDSNEKPPAIPATVQTKRHSHYIQPTNVKQLEKKNEVVNTASASGRRSSGATNNKSDSRRRNNRRRSNRRSMSPLRRAWSFKSSKQFDPPLRRTSSGDIIQAVVGPARAAGKMVVQGGVIAGKGISKASHAAVDTAFEAGHKTANAVKGAGTMTAHAVVDASYAVADAGAMVGNTVVHGGKVIVDGTTQVVVGGSKAIVDGGKVIVDGTAQVVVGGSKAIVDGGKVIVDGTTQAVLGGSKALVGGTTQVIVGTTNAVGYGGKALVEGTAQAIVGTTNVVGYGGKTVFNSTRRVYRSLKNATGLKSSADDNKSKWEEGLDVIDSLLDPTGEVYQVMTPQQRKQLAGVKKLLLNAPSGKNNKDQHIPLELIRLHSEHQRMGASLEDPSLRSSVQSAYSSSLGSTGHLRTAPQSNYILQEFAGIRDTSRIVQEYENDSGEEERVDMATASTTDSTAFSDLDGSVASTTPEYVYGSLPPPPPKLLEPSEKYYVPPEFTCLSPAAQLQVFDMLKWNSLGRWDFNVFELNRVTEGKPLLFLGWAILGAPYSQHAMTLEMGRESDLESLEGYKFTDEIQLPPEKLCNFVRTIEEDYTATNQYHNGIHGADVLQTLHALIQSATNEEFIRDCPKINLLSILLAAICHDVCHPGTTNAFHVKLHSELAVLYNDTSVLENWHVAHSFSRILGIDLLGPNGVHTGHELVTKHNLHQNTTSENNILCNATGEQFNVIRKLMIDAILHTDMTNHFQMVNEARGMLIEQQDGSLKKEELTWRMLMFMLHMADISGQAKEELLSKQWTQRCMDEFFAQGDVERDLGMPISPNCDRNVVGIADSQVGFIRFVVEPAYEVLGDYIPFVRDDVLPLVHDNLLRYLEQQEMFLEEESFADTSPITEQKEQLEGDVSSNVVLNVASPVRQGTLCTASAG</sequence>
<accession>A0A9N8D8R3</accession>
<feature type="binding site" evidence="5">
    <location>
        <position position="739"/>
    </location>
    <ligand>
        <name>Zn(2+)</name>
        <dbReference type="ChEBI" id="CHEBI:29105"/>
        <label>1</label>
    </ligand>
</feature>
<dbReference type="AlphaFoldDB" id="A0A9N8D8R3"/>
<dbReference type="GO" id="GO:0007165">
    <property type="term" value="P:signal transduction"/>
    <property type="evidence" value="ECO:0007669"/>
    <property type="project" value="InterPro"/>
</dbReference>
<dbReference type="InterPro" id="IPR023088">
    <property type="entry name" value="PDEase"/>
</dbReference>
<dbReference type="SUPFAM" id="SSF109604">
    <property type="entry name" value="HD-domain/PDEase-like"/>
    <property type="match status" value="1"/>
</dbReference>
<keyword evidence="10" id="KW-1185">Reference proteome</keyword>
<feature type="compositionally biased region" description="Basic and acidic residues" evidence="7">
    <location>
        <begin position="26"/>
        <end position="35"/>
    </location>
</feature>
<comment type="similarity">
    <text evidence="6">Belongs to the cyclic nucleotide phosphodiesterase family.</text>
</comment>
<dbReference type="InterPro" id="IPR036971">
    <property type="entry name" value="PDEase_catalytic_dom_sf"/>
</dbReference>
<feature type="binding site" evidence="4">
    <location>
        <position position="877"/>
    </location>
    <ligand>
        <name>AMP</name>
        <dbReference type="ChEBI" id="CHEBI:456215"/>
    </ligand>
</feature>
<dbReference type="EC" id="3.1.4.-" evidence="6"/>
<dbReference type="PROSITE" id="PS51845">
    <property type="entry name" value="PDEASE_I_2"/>
    <property type="match status" value="1"/>
</dbReference>
<feature type="active site" description="Proton donor" evidence="3">
    <location>
        <position position="695"/>
    </location>
</feature>
<evidence type="ECO:0000256" key="7">
    <source>
        <dbReference type="SAM" id="MobiDB-lite"/>
    </source>
</evidence>
<feature type="region of interest" description="Disordered" evidence="7">
    <location>
        <begin position="88"/>
        <end position="192"/>
    </location>
</feature>
<feature type="binding site" evidence="5">
    <location>
        <position position="877"/>
    </location>
    <ligand>
        <name>Zn(2+)</name>
        <dbReference type="ChEBI" id="CHEBI:29105"/>
        <label>1</label>
    </ligand>
</feature>
<dbReference type="InterPro" id="IPR002073">
    <property type="entry name" value="PDEase_catalytic_dom"/>
</dbReference>
<feature type="domain" description="PDEase" evidence="8">
    <location>
        <begin position="595"/>
        <end position="972"/>
    </location>
</feature>
<dbReference type="SMART" id="SM00471">
    <property type="entry name" value="HDc"/>
    <property type="match status" value="1"/>
</dbReference>
<organism evidence="9 10">
    <name type="scientific">Seminavis robusta</name>
    <dbReference type="NCBI Taxonomy" id="568900"/>
    <lineage>
        <taxon>Eukaryota</taxon>
        <taxon>Sar</taxon>
        <taxon>Stramenopiles</taxon>
        <taxon>Ochrophyta</taxon>
        <taxon>Bacillariophyta</taxon>
        <taxon>Bacillariophyceae</taxon>
        <taxon>Bacillariophycidae</taxon>
        <taxon>Naviculales</taxon>
        <taxon>Naviculaceae</taxon>
        <taxon>Seminavis</taxon>
    </lineage>
</organism>
<comment type="caution">
    <text evidence="9">The sequence shown here is derived from an EMBL/GenBank/DDBJ whole genome shotgun (WGS) entry which is preliminary data.</text>
</comment>
<evidence type="ECO:0000256" key="1">
    <source>
        <dbReference type="ARBA" id="ARBA00022723"/>
    </source>
</evidence>
<evidence type="ECO:0000256" key="6">
    <source>
        <dbReference type="RuleBase" id="RU363067"/>
    </source>
</evidence>
<feature type="binding site" evidence="5">
    <location>
        <position position="739"/>
    </location>
    <ligand>
        <name>Zn(2+)</name>
        <dbReference type="ChEBI" id="CHEBI:29105"/>
        <label>2</label>
    </ligand>
</feature>
<feature type="region of interest" description="Disordered" evidence="7">
    <location>
        <begin position="1"/>
        <end position="76"/>
    </location>
</feature>
<feature type="binding site" evidence="5">
    <location>
        <position position="738"/>
    </location>
    <ligand>
        <name>Zn(2+)</name>
        <dbReference type="ChEBI" id="CHEBI:29105"/>
        <label>1</label>
    </ligand>
</feature>
<dbReference type="InterPro" id="IPR003607">
    <property type="entry name" value="HD/PDEase_dom"/>
</dbReference>
<evidence type="ECO:0000256" key="5">
    <source>
        <dbReference type="PIRSR" id="PIRSR623088-3"/>
    </source>
</evidence>
<dbReference type="Proteomes" id="UP001153069">
    <property type="component" value="Unassembled WGS sequence"/>
</dbReference>
<dbReference type="OrthoDB" id="46051at2759"/>
<proteinExistence type="inferred from homology"/>
<feature type="compositionally biased region" description="Polar residues" evidence="7">
    <location>
        <begin position="1"/>
        <end position="13"/>
    </location>
</feature>
<dbReference type="PANTHER" id="PTHR11347">
    <property type="entry name" value="CYCLIC NUCLEOTIDE PHOSPHODIESTERASE"/>
    <property type="match status" value="1"/>
</dbReference>
<evidence type="ECO:0000259" key="8">
    <source>
        <dbReference type="PROSITE" id="PS51845"/>
    </source>
</evidence>
<reference evidence="9" key="1">
    <citation type="submission" date="2020-06" db="EMBL/GenBank/DDBJ databases">
        <authorList>
            <consortium name="Plant Systems Biology data submission"/>
        </authorList>
    </citation>
    <scope>NUCLEOTIDE SEQUENCE</scope>
    <source>
        <strain evidence="9">D6</strain>
    </source>
</reference>
<dbReference type="PRINTS" id="PR00387">
    <property type="entry name" value="PDIESTERASE1"/>
</dbReference>
<dbReference type="GO" id="GO:0004114">
    <property type="term" value="F:3',5'-cyclic-nucleotide phosphodiesterase activity"/>
    <property type="evidence" value="ECO:0007669"/>
    <property type="project" value="InterPro"/>
</dbReference>
<evidence type="ECO:0000313" key="9">
    <source>
        <dbReference type="EMBL" id="CAB9498427.1"/>
    </source>
</evidence>
<feature type="binding site" evidence="5">
    <location>
        <position position="699"/>
    </location>
    <ligand>
        <name>Zn(2+)</name>
        <dbReference type="ChEBI" id="CHEBI:29105"/>
        <label>1</label>
    </ligand>
</feature>
<feature type="binding site" evidence="4">
    <location>
        <position position="739"/>
    </location>
    <ligand>
        <name>AMP</name>
        <dbReference type="ChEBI" id="CHEBI:456215"/>
    </ligand>
</feature>
<evidence type="ECO:0000313" key="10">
    <source>
        <dbReference type="Proteomes" id="UP001153069"/>
    </source>
</evidence>
<feature type="binding site" evidence="4">
    <location>
        <position position="928"/>
    </location>
    <ligand>
        <name>AMP</name>
        <dbReference type="ChEBI" id="CHEBI:456215"/>
    </ligand>
</feature>
<dbReference type="PROSITE" id="PS00126">
    <property type="entry name" value="PDEASE_I_1"/>
    <property type="match status" value="1"/>
</dbReference>
<comment type="cofactor">
    <cofactor evidence="6">
        <name>a divalent metal cation</name>
        <dbReference type="ChEBI" id="CHEBI:60240"/>
    </cofactor>
    <text evidence="6">Binds 2 divalent metal cations per subunit. Site 1 may preferentially bind zinc ions, while site 2 has a preference for magnesium and/or manganese ions.</text>
</comment>
<keyword evidence="2 6" id="KW-0378">Hydrolase</keyword>
<gene>
    <name evidence="9" type="ORF">SEMRO_38_G023580.1</name>
</gene>
<evidence type="ECO:0000256" key="4">
    <source>
        <dbReference type="PIRSR" id="PIRSR623088-2"/>
    </source>
</evidence>
<feature type="compositionally biased region" description="Low complexity" evidence="7">
    <location>
        <begin position="140"/>
        <end position="154"/>
    </location>
</feature>
<evidence type="ECO:0000256" key="2">
    <source>
        <dbReference type="ARBA" id="ARBA00022801"/>
    </source>
</evidence>
<name>A0A9N8D8R3_9STRA</name>
<dbReference type="EMBL" id="CAICTM010000038">
    <property type="protein sequence ID" value="CAB9498427.1"/>
    <property type="molecule type" value="Genomic_DNA"/>
</dbReference>
<dbReference type="Pfam" id="PF00233">
    <property type="entry name" value="PDEase_I"/>
    <property type="match status" value="1"/>
</dbReference>
<evidence type="ECO:0000256" key="3">
    <source>
        <dbReference type="PIRSR" id="PIRSR623088-1"/>
    </source>
</evidence>
<dbReference type="Gene3D" id="1.10.1300.10">
    <property type="entry name" value="3'5'-cyclic nucleotide phosphodiesterase, catalytic domain"/>
    <property type="match status" value="1"/>
</dbReference>
<dbReference type="GO" id="GO:0046872">
    <property type="term" value="F:metal ion binding"/>
    <property type="evidence" value="ECO:0007669"/>
    <property type="project" value="UniProtKB-KW"/>
</dbReference>
<feature type="binding site" evidence="4">
    <location>
        <begin position="695"/>
        <end position="699"/>
    </location>
    <ligand>
        <name>AMP</name>
        <dbReference type="ChEBI" id="CHEBI:456215"/>
    </ligand>
</feature>
<feature type="compositionally biased region" description="Polar residues" evidence="7">
    <location>
        <begin position="63"/>
        <end position="76"/>
    </location>
</feature>
<dbReference type="InterPro" id="IPR023174">
    <property type="entry name" value="PDEase_CS"/>
</dbReference>
<keyword evidence="1 5" id="KW-0479">Metal-binding</keyword>
<dbReference type="CDD" id="cd00077">
    <property type="entry name" value="HDc"/>
    <property type="match status" value="1"/>
</dbReference>